<name>A0ABU8S3C3_9SPHN</name>
<reference evidence="3 4" key="1">
    <citation type="submission" date="2024-03" db="EMBL/GenBank/DDBJ databases">
        <authorList>
            <person name="Jo J.-H."/>
        </authorList>
    </citation>
    <scope>NUCLEOTIDE SEQUENCE [LARGE SCALE GENOMIC DNA]</scope>
    <source>
        <strain evidence="3 4">AS3R-12</strain>
    </source>
</reference>
<dbReference type="PANTHER" id="PTHR10907:SF47">
    <property type="entry name" value="REGUCALCIN"/>
    <property type="match status" value="1"/>
</dbReference>
<dbReference type="Gene3D" id="2.120.10.30">
    <property type="entry name" value="TolB, C-terminal domain"/>
    <property type="match status" value="1"/>
</dbReference>
<proteinExistence type="inferred from homology"/>
<dbReference type="RefSeq" id="WP_339963996.1">
    <property type="nucleotide sequence ID" value="NZ_JBBHJY010000001.1"/>
</dbReference>
<keyword evidence="4" id="KW-1185">Reference proteome</keyword>
<protein>
    <submittedName>
        <fullName evidence="3">SMP-30/gluconolactonase/LRE family protein</fullName>
    </submittedName>
</protein>
<dbReference type="InterPro" id="IPR011042">
    <property type="entry name" value="6-blade_b-propeller_TolB-like"/>
</dbReference>
<dbReference type="EMBL" id="JBBHJY010000001">
    <property type="protein sequence ID" value="MEJ6008449.1"/>
    <property type="molecule type" value="Genomic_DNA"/>
</dbReference>
<gene>
    <name evidence="3" type="ORF">WG900_00800</name>
</gene>
<organism evidence="3 4">
    <name type="scientific">Novosphingobium aquae</name>
    <dbReference type="NCBI Taxonomy" id="3133435"/>
    <lineage>
        <taxon>Bacteria</taxon>
        <taxon>Pseudomonadati</taxon>
        <taxon>Pseudomonadota</taxon>
        <taxon>Alphaproteobacteria</taxon>
        <taxon>Sphingomonadales</taxon>
        <taxon>Sphingomonadaceae</taxon>
        <taxon>Novosphingobium</taxon>
    </lineage>
</organism>
<evidence type="ECO:0000259" key="2">
    <source>
        <dbReference type="Pfam" id="PF08450"/>
    </source>
</evidence>
<evidence type="ECO:0000313" key="4">
    <source>
        <dbReference type="Proteomes" id="UP001379235"/>
    </source>
</evidence>
<dbReference type="Proteomes" id="UP001379235">
    <property type="component" value="Unassembled WGS sequence"/>
</dbReference>
<dbReference type="PANTHER" id="PTHR10907">
    <property type="entry name" value="REGUCALCIN"/>
    <property type="match status" value="1"/>
</dbReference>
<dbReference type="Pfam" id="PF08450">
    <property type="entry name" value="SGL"/>
    <property type="match status" value="1"/>
</dbReference>
<feature type="domain" description="SMP-30/Gluconolactonase/LRE-like region" evidence="2">
    <location>
        <begin position="14"/>
        <end position="239"/>
    </location>
</feature>
<sequence length="283" mass="29774">MSDFKELIRGAYFEGLLIDGENLWYTDVTRGGVHNLATGQTVLPERTMVGGLLQNSDGALLVAGGGGIEWVNPATDAKGTLVTVDDGVNEMRADGQGGMFFGTIDLPAILRGETPGPSSIRHLARDGTCRVLKEGMVFANGLSLDASGTILLFNESFVATRAFPVGPDFALGEMQTLLDMPDCDGMALDVEGNAWISGFASGELICLTPTGEEVARLELPGPACTNVRFGGPDMSDLYVCIVDPADAQKLADGTPITDQNSAIYRTRAPVPGAPMGRTEFVLG</sequence>
<evidence type="ECO:0000256" key="1">
    <source>
        <dbReference type="ARBA" id="ARBA00008853"/>
    </source>
</evidence>
<dbReference type="InterPro" id="IPR013658">
    <property type="entry name" value="SGL"/>
</dbReference>
<evidence type="ECO:0000313" key="3">
    <source>
        <dbReference type="EMBL" id="MEJ6008449.1"/>
    </source>
</evidence>
<comment type="caution">
    <text evidence="3">The sequence shown here is derived from an EMBL/GenBank/DDBJ whole genome shotgun (WGS) entry which is preliminary data.</text>
</comment>
<comment type="similarity">
    <text evidence="1">Belongs to the SMP-30/CGR1 family.</text>
</comment>
<accession>A0ABU8S3C3</accession>
<dbReference type="SUPFAM" id="SSF63829">
    <property type="entry name" value="Calcium-dependent phosphotriesterase"/>
    <property type="match status" value="1"/>
</dbReference>